<name>A0ABQ6PYW6_9BACT</name>
<proteinExistence type="predicted"/>
<dbReference type="Proteomes" id="UP001307705">
    <property type="component" value="Unassembled WGS sequence"/>
</dbReference>
<keyword evidence="2" id="KW-1185">Reference proteome</keyword>
<evidence type="ECO:0000313" key="2">
    <source>
        <dbReference type="Proteomes" id="UP001307705"/>
    </source>
</evidence>
<comment type="caution">
    <text evidence="1">The sequence shown here is derived from an EMBL/GenBank/DDBJ whole genome shotgun (WGS) entry which is preliminary data.</text>
</comment>
<dbReference type="EMBL" id="BTPE01000004">
    <property type="protein sequence ID" value="GMQ33140.1"/>
    <property type="molecule type" value="Genomic_DNA"/>
</dbReference>
<evidence type="ECO:0000313" key="1">
    <source>
        <dbReference type="EMBL" id="GMQ33140.1"/>
    </source>
</evidence>
<sequence>MRLLSSLFIFIILLGPIVNSLNAIDWVDDYYGFNLVEILEIEEERKESKDKTKFVLETEPVLLGFSGIFVSEVAELSVNQFPAGFLFRVDFPPESQ</sequence>
<protein>
    <submittedName>
        <fullName evidence="1">Uncharacterized protein</fullName>
    </submittedName>
</protein>
<organism evidence="1 2">
    <name type="scientific">Algoriphagus taiwanensis</name>
    <dbReference type="NCBI Taxonomy" id="1445656"/>
    <lineage>
        <taxon>Bacteria</taxon>
        <taxon>Pseudomonadati</taxon>
        <taxon>Bacteroidota</taxon>
        <taxon>Cytophagia</taxon>
        <taxon>Cytophagales</taxon>
        <taxon>Cyclobacteriaceae</taxon>
        <taxon>Algoriphagus</taxon>
    </lineage>
</organism>
<gene>
    <name evidence="1" type="ORF">Ataiwa_14120</name>
</gene>
<accession>A0ABQ6PYW6</accession>
<reference evidence="1 2" key="1">
    <citation type="submission" date="2023-08" db="EMBL/GenBank/DDBJ databases">
        <title>Draft genome sequence of Algoriphagus taiwanensis.</title>
        <authorList>
            <person name="Takatani N."/>
            <person name="Hosokawa M."/>
            <person name="Sawabe T."/>
        </authorList>
    </citation>
    <scope>NUCLEOTIDE SEQUENCE [LARGE SCALE GENOMIC DNA]</scope>
    <source>
        <strain evidence="1 2">JCM 19755</strain>
    </source>
</reference>